<protein>
    <submittedName>
        <fullName evidence="4">Sirohydrochlorin chelatase</fullName>
    </submittedName>
</protein>
<keyword evidence="5" id="KW-1185">Reference proteome</keyword>
<gene>
    <name evidence="4" type="ORF">ACFYZM_12345</name>
</gene>
<evidence type="ECO:0000256" key="2">
    <source>
        <dbReference type="ARBA" id="ARBA00023239"/>
    </source>
</evidence>
<proteinExistence type="predicted"/>
<accession>A0ABW6TYE9</accession>
<evidence type="ECO:0000256" key="1">
    <source>
        <dbReference type="ARBA" id="ARBA00022723"/>
    </source>
</evidence>
<evidence type="ECO:0000256" key="3">
    <source>
        <dbReference type="SAM" id="MobiDB-lite"/>
    </source>
</evidence>
<organism evidence="4 5">
    <name type="scientific">Streptomyces nondiastaticus</name>
    <dbReference type="NCBI Taxonomy" id="3154512"/>
    <lineage>
        <taxon>Bacteria</taxon>
        <taxon>Bacillati</taxon>
        <taxon>Actinomycetota</taxon>
        <taxon>Actinomycetes</taxon>
        <taxon>Kitasatosporales</taxon>
        <taxon>Streptomycetaceae</taxon>
        <taxon>Streptomyces</taxon>
    </lineage>
</organism>
<keyword evidence="2" id="KW-0456">Lyase</keyword>
<keyword evidence="1" id="KW-0479">Metal-binding</keyword>
<sequence>MTAVTMVTTAMAAATVTAKARRTPALVLVAHGTRSPAGIAVTEALAGRVRALRPDLGVRVGYLGLVAPSLDEVLAGLRGEAVLVPLLLGTGHHVRVDIPAAVASAGPRLRCRTAPALGPHPLLAEALADRLAEAGREARSPDPVVLAAAGSSDPAARADTARMARLLALRMGVRVVPSCVSGDGPRPAAAVAALRDEGHEGVSVATYLTAPGHFSASVREAVRGPGRESAQDSVRESVRDSVRESVGRGVSDVLVSRPLGPHDAVARLVVRRYQQACAGGCGHPGSSWTPVTSDGRIRTA</sequence>
<feature type="region of interest" description="Disordered" evidence="3">
    <location>
        <begin position="281"/>
        <end position="300"/>
    </location>
</feature>
<feature type="region of interest" description="Disordered" evidence="3">
    <location>
        <begin position="222"/>
        <end position="242"/>
    </location>
</feature>
<dbReference type="PANTHER" id="PTHR33542">
    <property type="entry name" value="SIROHYDROCHLORIN FERROCHELATASE, CHLOROPLASTIC"/>
    <property type="match status" value="1"/>
</dbReference>
<dbReference type="Proteomes" id="UP001602123">
    <property type="component" value="Unassembled WGS sequence"/>
</dbReference>
<name>A0ABW6TYE9_9ACTN</name>
<dbReference type="Gene3D" id="3.40.50.1400">
    <property type="match status" value="2"/>
</dbReference>
<dbReference type="CDD" id="cd03416">
    <property type="entry name" value="CbiX_SirB_N"/>
    <property type="match status" value="1"/>
</dbReference>
<dbReference type="Pfam" id="PF01903">
    <property type="entry name" value="CbiX"/>
    <property type="match status" value="2"/>
</dbReference>
<evidence type="ECO:0000313" key="5">
    <source>
        <dbReference type="Proteomes" id="UP001602123"/>
    </source>
</evidence>
<dbReference type="InterPro" id="IPR002762">
    <property type="entry name" value="CbiX-like"/>
</dbReference>
<dbReference type="InterPro" id="IPR050963">
    <property type="entry name" value="Sirohydro_Cobaltochel/CbiX"/>
</dbReference>
<dbReference type="PANTHER" id="PTHR33542:SF5">
    <property type="entry name" value="FERROCHELATASE CHE1"/>
    <property type="match status" value="1"/>
</dbReference>
<dbReference type="RefSeq" id="WP_388626958.1">
    <property type="nucleotide sequence ID" value="NZ_JBIAUT010000003.1"/>
</dbReference>
<comment type="caution">
    <text evidence="4">The sequence shown here is derived from an EMBL/GenBank/DDBJ whole genome shotgun (WGS) entry which is preliminary data.</text>
</comment>
<dbReference type="SUPFAM" id="SSF53800">
    <property type="entry name" value="Chelatase"/>
    <property type="match status" value="1"/>
</dbReference>
<dbReference type="EMBL" id="JBIAUT010000003">
    <property type="protein sequence ID" value="MFF4217051.1"/>
    <property type="molecule type" value="Genomic_DNA"/>
</dbReference>
<reference evidence="4 5" key="1">
    <citation type="submission" date="2024-10" db="EMBL/GenBank/DDBJ databases">
        <title>The Natural Products Discovery Center: Release of the First 8490 Sequenced Strains for Exploring Actinobacteria Biosynthetic Diversity.</title>
        <authorList>
            <person name="Kalkreuter E."/>
            <person name="Kautsar S.A."/>
            <person name="Yang D."/>
            <person name="Bader C.D."/>
            <person name="Teijaro C.N."/>
            <person name="Fluegel L."/>
            <person name="Davis C.M."/>
            <person name="Simpson J.R."/>
            <person name="Lauterbach L."/>
            <person name="Steele A.D."/>
            <person name="Gui C."/>
            <person name="Meng S."/>
            <person name="Li G."/>
            <person name="Viehrig K."/>
            <person name="Ye F."/>
            <person name="Su P."/>
            <person name="Kiefer A.F."/>
            <person name="Nichols A."/>
            <person name="Cepeda A.J."/>
            <person name="Yan W."/>
            <person name="Fan B."/>
            <person name="Jiang Y."/>
            <person name="Adhikari A."/>
            <person name="Zheng C.-J."/>
            <person name="Schuster L."/>
            <person name="Cowan T.M."/>
            <person name="Smanski M.J."/>
            <person name="Chevrette M.G."/>
            <person name="De Carvalho L.P.S."/>
            <person name="Shen B."/>
        </authorList>
    </citation>
    <scope>NUCLEOTIDE SEQUENCE [LARGE SCALE GENOMIC DNA]</scope>
    <source>
        <strain evidence="4 5">NPDC001650</strain>
    </source>
</reference>
<evidence type="ECO:0000313" key="4">
    <source>
        <dbReference type="EMBL" id="MFF4217051.1"/>
    </source>
</evidence>